<accession>A0ABQ2XX12</accession>
<dbReference type="RefSeq" id="WP_229906795.1">
    <property type="nucleotide sequence ID" value="NZ_BMWC01000026.1"/>
</dbReference>
<sequence length="95" mass="9739">MTPPGGPFVLITVTLPKGGALQDAMRRYELAPEEVDEAYGLVSVNPAQGLYAMMVSAGAAARITGRAGAKGPYANPEIEPFGPPEPGPEGSGDQI</sequence>
<evidence type="ECO:0000256" key="1">
    <source>
        <dbReference type="SAM" id="MobiDB-lite"/>
    </source>
</evidence>
<evidence type="ECO:0000313" key="2">
    <source>
        <dbReference type="EMBL" id="GGX36562.1"/>
    </source>
</evidence>
<feature type="compositionally biased region" description="Low complexity" evidence="1">
    <location>
        <begin position="68"/>
        <end position="80"/>
    </location>
</feature>
<dbReference type="Proteomes" id="UP000617743">
    <property type="component" value="Unassembled WGS sequence"/>
</dbReference>
<dbReference type="EMBL" id="BMWC01000026">
    <property type="protein sequence ID" value="GGX36562.1"/>
    <property type="molecule type" value="Genomic_DNA"/>
</dbReference>
<keyword evidence="3" id="KW-1185">Reference proteome</keyword>
<gene>
    <name evidence="2" type="ORF">GCM10010383_78370</name>
</gene>
<protein>
    <submittedName>
        <fullName evidence="2">Uncharacterized protein</fullName>
    </submittedName>
</protein>
<feature type="region of interest" description="Disordered" evidence="1">
    <location>
        <begin position="68"/>
        <end position="95"/>
    </location>
</feature>
<comment type="caution">
    <text evidence="2">The sequence shown here is derived from an EMBL/GenBank/DDBJ whole genome shotgun (WGS) entry which is preliminary data.</text>
</comment>
<proteinExistence type="predicted"/>
<reference evidence="3" key="1">
    <citation type="journal article" date="2019" name="Int. J. Syst. Evol. Microbiol.">
        <title>The Global Catalogue of Microorganisms (GCM) 10K type strain sequencing project: providing services to taxonomists for standard genome sequencing and annotation.</title>
        <authorList>
            <consortium name="The Broad Institute Genomics Platform"/>
            <consortium name="The Broad Institute Genome Sequencing Center for Infectious Disease"/>
            <person name="Wu L."/>
            <person name="Ma J."/>
        </authorList>
    </citation>
    <scope>NUCLEOTIDE SEQUENCE [LARGE SCALE GENOMIC DNA]</scope>
    <source>
        <strain evidence="3">JCM 4866</strain>
    </source>
</reference>
<organism evidence="2 3">
    <name type="scientific">Streptomyces lomondensis</name>
    <dbReference type="NCBI Taxonomy" id="68229"/>
    <lineage>
        <taxon>Bacteria</taxon>
        <taxon>Bacillati</taxon>
        <taxon>Actinomycetota</taxon>
        <taxon>Actinomycetes</taxon>
        <taxon>Kitasatosporales</taxon>
        <taxon>Streptomycetaceae</taxon>
        <taxon>Streptomyces</taxon>
    </lineage>
</organism>
<name>A0ABQ2XX12_9ACTN</name>
<evidence type="ECO:0000313" key="3">
    <source>
        <dbReference type="Proteomes" id="UP000617743"/>
    </source>
</evidence>